<organism evidence="5 6">
    <name type="scientific">Urochloa decumbens</name>
    <dbReference type="NCBI Taxonomy" id="240449"/>
    <lineage>
        <taxon>Eukaryota</taxon>
        <taxon>Viridiplantae</taxon>
        <taxon>Streptophyta</taxon>
        <taxon>Embryophyta</taxon>
        <taxon>Tracheophyta</taxon>
        <taxon>Spermatophyta</taxon>
        <taxon>Magnoliopsida</taxon>
        <taxon>Liliopsida</taxon>
        <taxon>Poales</taxon>
        <taxon>Poaceae</taxon>
        <taxon>PACMAD clade</taxon>
        <taxon>Panicoideae</taxon>
        <taxon>Panicodae</taxon>
        <taxon>Paniceae</taxon>
        <taxon>Melinidinae</taxon>
        <taxon>Urochloa</taxon>
    </lineage>
</organism>
<dbReference type="EMBL" id="OZ075122">
    <property type="protein sequence ID" value="CAL4905935.1"/>
    <property type="molecule type" value="Genomic_DNA"/>
</dbReference>
<proteinExistence type="inferred from homology"/>
<name>A0ABC8WBB7_9POAL</name>
<dbReference type="Gene3D" id="3.40.395.10">
    <property type="entry name" value="Adenoviral Proteinase, Chain A"/>
    <property type="match status" value="1"/>
</dbReference>
<dbReference type="Pfam" id="PF02902">
    <property type="entry name" value="Peptidase_C48"/>
    <property type="match status" value="1"/>
</dbReference>
<evidence type="ECO:0000313" key="5">
    <source>
        <dbReference type="EMBL" id="CAL4905935.1"/>
    </source>
</evidence>
<dbReference type="InterPro" id="IPR038765">
    <property type="entry name" value="Papain-like_cys_pep_sf"/>
</dbReference>
<feature type="domain" description="Ubiquitin-like protease family profile" evidence="4">
    <location>
        <begin position="88"/>
        <end position="213"/>
    </location>
</feature>
<reference evidence="5" key="1">
    <citation type="submission" date="2024-10" db="EMBL/GenBank/DDBJ databases">
        <authorList>
            <person name="Ryan C."/>
        </authorList>
    </citation>
    <scope>NUCLEOTIDE SEQUENCE [LARGE SCALE GENOMIC DNA]</scope>
</reference>
<dbReference type="SUPFAM" id="SSF54001">
    <property type="entry name" value="Cysteine proteinases"/>
    <property type="match status" value="1"/>
</dbReference>
<dbReference type="AlphaFoldDB" id="A0ABC8WBB7"/>
<dbReference type="Proteomes" id="UP001497457">
    <property type="component" value="Chromosome 12b"/>
</dbReference>
<gene>
    <name evidence="5" type="ORF">URODEC1_LOCUS11886</name>
</gene>
<keyword evidence="6" id="KW-1185">Reference proteome</keyword>
<evidence type="ECO:0000313" key="6">
    <source>
        <dbReference type="Proteomes" id="UP001497457"/>
    </source>
</evidence>
<dbReference type="GO" id="GO:0008233">
    <property type="term" value="F:peptidase activity"/>
    <property type="evidence" value="ECO:0007669"/>
    <property type="project" value="UniProtKB-KW"/>
</dbReference>
<sequence length="269" mass="32105">MRNRIAMDHNLQQTTLVDFSIFLCYDGKDLLTTFADDKDGENNLLDYIVHCLRYDDIVHKQDSIGYRVFLPTGLWTTTVDVQREYMDDGVTETKEFKVMREHLEVLVENYDVTKAKLIFMPACDGNHYFVYCINLIHNRIDILDSIDYWWARRDRNERHQPVWNKLPLINAAFKKITKGKFPTFFNWSRPFVDVPKQAGPSDCMFFYWKYMEFWDGDRLNIDINPYKGMIYRVEMMHYAVFHALNQADIPDELDIFRLGGRKIEFDQSQ</sequence>
<dbReference type="GO" id="GO:0006508">
    <property type="term" value="P:proteolysis"/>
    <property type="evidence" value="ECO:0007669"/>
    <property type="project" value="UniProtKB-KW"/>
</dbReference>
<evidence type="ECO:0000259" key="4">
    <source>
        <dbReference type="Pfam" id="PF02902"/>
    </source>
</evidence>
<keyword evidence="3" id="KW-0378">Hydrolase</keyword>
<dbReference type="InterPro" id="IPR003653">
    <property type="entry name" value="Peptidase_C48_C"/>
</dbReference>
<evidence type="ECO:0000256" key="2">
    <source>
        <dbReference type="ARBA" id="ARBA00022670"/>
    </source>
</evidence>
<protein>
    <recommendedName>
        <fullName evidence="4">Ubiquitin-like protease family profile domain-containing protein</fullName>
    </recommendedName>
</protein>
<keyword evidence="2" id="KW-0645">Protease</keyword>
<evidence type="ECO:0000256" key="1">
    <source>
        <dbReference type="ARBA" id="ARBA00005234"/>
    </source>
</evidence>
<accession>A0ABC8WBB7</accession>
<comment type="similarity">
    <text evidence="1">Belongs to the peptidase C48 family.</text>
</comment>
<evidence type="ECO:0000256" key="3">
    <source>
        <dbReference type="ARBA" id="ARBA00022801"/>
    </source>
</evidence>